<keyword evidence="2" id="KW-0378">Hydrolase</keyword>
<evidence type="ECO:0000313" key="4">
    <source>
        <dbReference type="EMBL" id="SEH16077.1"/>
    </source>
</evidence>
<dbReference type="InterPro" id="IPR002168">
    <property type="entry name" value="Lipase_GDXG_HIS_AS"/>
</dbReference>
<dbReference type="RefSeq" id="WP_090507226.1">
    <property type="nucleotide sequence ID" value="NZ_FNWL01000002.1"/>
</dbReference>
<evidence type="ECO:0000256" key="1">
    <source>
        <dbReference type="ARBA" id="ARBA00010515"/>
    </source>
</evidence>
<dbReference type="PROSITE" id="PS01173">
    <property type="entry name" value="LIPASE_GDXG_HIS"/>
    <property type="match status" value="1"/>
</dbReference>
<dbReference type="InterPro" id="IPR050300">
    <property type="entry name" value="GDXG_lipolytic_enzyme"/>
</dbReference>
<evidence type="ECO:0000259" key="3">
    <source>
        <dbReference type="Pfam" id="PF07859"/>
    </source>
</evidence>
<comment type="similarity">
    <text evidence="1">Belongs to the 'GDXG' lipolytic enzyme family.</text>
</comment>
<dbReference type="InterPro" id="IPR013094">
    <property type="entry name" value="AB_hydrolase_3"/>
</dbReference>
<dbReference type="GO" id="GO:0016787">
    <property type="term" value="F:hydrolase activity"/>
    <property type="evidence" value="ECO:0007669"/>
    <property type="project" value="UniProtKB-KW"/>
</dbReference>
<evidence type="ECO:0000313" key="5">
    <source>
        <dbReference type="Proteomes" id="UP000199112"/>
    </source>
</evidence>
<accession>A0A1H6FZ58</accession>
<feature type="domain" description="Alpha/beta hydrolase fold-3" evidence="3">
    <location>
        <begin position="93"/>
        <end position="299"/>
    </location>
</feature>
<name>A0A1H6FZ58_9EURY</name>
<dbReference type="InterPro" id="IPR029058">
    <property type="entry name" value="AB_hydrolase_fold"/>
</dbReference>
<reference evidence="5" key="1">
    <citation type="submission" date="2016-10" db="EMBL/GenBank/DDBJ databases">
        <authorList>
            <person name="Varghese N."/>
            <person name="Submissions S."/>
        </authorList>
    </citation>
    <scope>NUCLEOTIDE SEQUENCE [LARGE SCALE GENOMIC DNA]</scope>
    <source>
        <strain evidence="5">CGMCC 1.8981</strain>
    </source>
</reference>
<sequence>MTPSRAPEPHPNIKAFLEMYNSLDTPEFTEVSPQEAREMFEKLRVGGDPVCTLESVDDRTIDGPDGAIDVRIYEPGPSEGGRNGPEDGDRPLIMYFHGGGWVIGSIDTHDDTCRKLATETGYPVVSVDYRLAPEHPFPAGLTDCYAALEWAVDAAPALGADPERLVLAGDSAGGNLAAATALLSRDRGGPDVAYQLLVYPGTGDVTKTAAYTENGEDYFLTTDDMTWFREHYFEHEIDQGNVYAMPRLANDLSGLPPATVVTAGFDPLRDDGAAYADRLEEAGVPVTYRNYDDMIHGFFGMISDPVNLDQAHAAYDDAVGDLRRKLE</sequence>
<dbReference type="AlphaFoldDB" id="A0A1H6FZ58"/>
<keyword evidence="5" id="KW-1185">Reference proteome</keyword>
<evidence type="ECO:0000256" key="2">
    <source>
        <dbReference type="ARBA" id="ARBA00022801"/>
    </source>
</evidence>
<dbReference type="PANTHER" id="PTHR48081">
    <property type="entry name" value="AB HYDROLASE SUPERFAMILY PROTEIN C4A8.06C"/>
    <property type="match status" value="1"/>
</dbReference>
<protein>
    <submittedName>
        <fullName evidence="4">Acetyl esterase</fullName>
    </submittedName>
</protein>
<dbReference type="PROSITE" id="PS01174">
    <property type="entry name" value="LIPASE_GDXG_SER"/>
    <property type="match status" value="1"/>
</dbReference>
<dbReference type="Proteomes" id="UP000199112">
    <property type="component" value="Unassembled WGS sequence"/>
</dbReference>
<gene>
    <name evidence="4" type="ORF">SAMN04487967_2415</name>
</gene>
<dbReference type="SUPFAM" id="SSF53474">
    <property type="entry name" value="alpha/beta-Hydrolases"/>
    <property type="match status" value="1"/>
</dbReference>
<dbReference type="InterPro" id="IPR033140">
    <property type="entry name" value="Lipase_GDXG_put_SER_AS"/>
</dbReference>
<dbReference type="Pfam" id="PF07859">
    <property type="entry name" value="Abhydrolase_3"/>
    <property type="match status" value="1"/>
</dbReference>
<dbReference type="OrthoDB" id="33195at2157"/>
<dbReference type="Gene3D" id="3.40.50.1820">
    <property type="entry name" value="alpha/beta hydrolase"/>
    <property type="match status" value="1"/>
</dbReference>
<dbReference type="FunFam" id="3.40.50.1820:FF:000089">
    <property type="entry name" value="Alpha/beta hydrolase"/>
    <property type="match status" value="1"/>
</dbReference>
<dbReference type="PANTHER" id="PTHR48081:SF8">
    <property type="entry name" value="ALPHA_BETA HYDROLASE FOLD-3 DOMAIN-CONTAINING PROTEIN-RELATED"/>
    <property type="match status" value="1"/>
</dbReference>
<organism evidence="4 5">
    <name type="scientific">Natronorubrum sediminis</name>
    <dbReference type="NCBI Taxonomy" id="640943"/>
    <lineage>
        <taxon>Archaea</taxon>
        <taxon>Methanobacteriati</taxon>
        <taxon>Methanobacteriota</taxon>
        <taxon>Stenosarchaea group</taxon>
        <taxon>Halobacteria</taxon>
        <taxon>Halobacteriales</taxon>
        <taxon>Natrialbaceae</taxon>
        <taxon>Natronorubrum</taxon>
    </lineage>
</organism>
<proteinExistence type="inferred from homology"/>
<dbReference type="EMBL" id="FNWL01000002">
    <property type="protein sequence ID" value="SEH16077.1"/>
    <property type="molecule type" value="Genomic_DNA"/>
</dbReference>